<dbReference type="Pfam" id="PF24750">
    <property type="entry name" value="b-prop_At3g26010-like"/>
    <property type="match status" value="1"/>
</dbReference>
<name>A0AAD4JF74_PERFH</name>
<dbReference type="PANTHER" id="PTHR35546">
    <property type="entry name" value="F-BOX PROTEIN INTERACTION DOMAIN PROTEIN-RELATED"/>
    <property type="match status" value="1"/>
</dbReference>
<dbReference type="InterPro" id="IPR055290">
    <property type="entry name" value="At3g26010-like"/>
</dbReference>
<dbReference type="AlphaFoldDB" id="A0AAD4JF74"/>
<evidence type="ECO:0000259" key="1">
    <source>
        <dbReference type="Pfam" id="PF24750"/>
    </source>
</evidence>
<dbReference type="Proteomes" id="UP001190926">
    <property type="component" value="Unassembled WGS sequence"/>
</dbReference>
<evidence type="ECO:0000313" key="3">
    <source>
        <dbReference type="Proteomes" id="UP001190926"/>
    </source>
</evidence>
<accession>A0AAD4JF74</accession>
<dbReference type="InterPro" id="IPR036047">
    <property type="entry name" value="F-box-like_dom_sf"/>
</dbReference>
<feature type="domain" description="F-box protein At3g26010-like beta-propeller" evidence="1">
    <location>
        <begin position="98"/>
        <end position="291"/>
    </location>
</feature>
<reference evidence="2 3" key="1">
    <citation type="journal article" date="2021" name="Nat. Commun.">
        <title>Incipient diploidization of the medicinal plant Perilla within 10,000 years.</title>
        <authorList>
            <person name="Zhang Y."/>
            <person name="Shen Q."/>
            <person name="Leng L."/>
            <person name="Zhang D."/>
            <person name="Chen S."/>
            <person name="Shi Y."/>
            <person name="Ning Z."/>
            <person name="Chen S."/>
        </authorList>
    </citation>
    <scope>NUCLEOTIDE SEQUENCE [LARGE SCALE GENOMIC DNA]</scope>
    <source>
        <strain evidence="3">cv. PC099</strain>
    </source>
</reference>
<dbReference type="SUPFAM" id="SSF81383">
    <property type="entry name" value="F-box domain"/>
    <property type="match status" value="1"/>
</dbReference>
<proteinExistence type="predicted"/>
<sequence length="383" mass="44299">MKRSWFANDDMPANILSRLSAKTLHCLKLVSKEWLNLISERSFVSLQLKPKEPLSGFFFQEVFQWTDDEHAEIISYIPVDVERVNVRQTVLDFLPDNVVILSLNNGLLCCRSCFPNSQPMLYVCNPLNKQWRSLLWPNLPKDCRVALAFDPFRDPIDISTDFNLVAVSGVLTDDEEYHFFFDIYSSQVRSWRRSKECFRCNHDLTKTGGILAEGILYWLTDGYGVLMFDPQNELSWLIEGPLPATEFISIPEMCIGESEGKLCYVIISEHGLQLWILKDQFAAQWDLKFYASLDELERENSDVLYKIEEKVRSQLSRDTFSWMDPMSFKDGMLLLRVSTAVYLYQFDTRMMKKLCDASTLGPKAMFSPIVVPYTMSLVPVEQA</sequence>
<dbReference type="PANTHER" id="PTHR35546:SF21">
    <property type="entry name" value="F-BOX DOMAIN-CONTAINING PROTEIN"/>
    <property type="match status" value="1"/>
</dbReference>
<evidence type="ECO:0000313" key="2">
    <source>
        <dbReference type="EMBL" id="KAH6832234.1"/>
    </source>
</evidence>
<dbReference type="InterPro" id="IPR017451">
    <property type="entry name" value="F-box-assoc_interact_dom"/>
</dbReference>
<organism evidence="2 3">
    <name type="scientific">Perilla frutescens var. hirtella</name>
    <name type="common">Perilla citriodora</name>
    <name type="synonym">Perilla setoyensis</name>
    <dbReference type="NCBI Taxonomy" id="608512"/>
    <lineage>
        <taxon>Eukaryota</taxon>
        <taxon>Viridiplantae</taxon>
        <taxon>Streptophyta</taxon>
        <taxon>Embryophyta</taxon>
        <taxon>Tracheophyta</taxon>
        <taxon>Spermatophyta</taxon>
        <taxon>Magnoliopsida</taxon>
        <taxon>eudicotyledons</taxon>
        <taxon>Gunneridae</taxon>
        <taxon>Pentapetalae</taxon>
        <taxon>asterids</taxon>
        <taxon>lamiids</taxon>
        <taxon>Lamiales</taxon>
        <taxon>Lamiaceae</taxon>
        <taxon>Nepetoideae</taxon>
        <taxon>Elsholtzieae</taxon>
        <taxon>Perilla</taxon>
    </lineage>
</organism>
<dbReference type="EMBL" id="SDAM02000072">
    <property type="protein sequence ID" value="KAH6832234.1"/>
    <property type="molecule type" value="Genomic_DNA"/>
</dbReference>
<protein>
    <recommendedName>
        <fullName evidence="1">F-box protein At3g26010-like beta-propeller domain-containing protein</fullName>
    </recommendedName>
</protein>
<dbReference type="InterPro" id="IPR056592">
    <property type="entry name" value="Beta-prop_At3g26010-like"/>
</dbReference>
<dbReference type="NCBIfam" id="TIGR01640">
    <property type="entry name" value="F_box_assoc_1"/>
    <property type="match status" value="1"/>
</dbReference>
<gene>
    <name evidence="2" type="ORF">C2S53_005583</name>
</gene>
<comment type="caution">
    <text evidence="2">The sequence shown here is derived from an EMBL/GenBank/DDBJ whole genome shotgun (WGS) entry which is preliminary data.</text>
</comment>
<keyword evidence="3" id="KW-1185">Reference proteome</keyword>